<organism evidence="2 3">
    <name type="scientific">Schizopora paradoxa</name>
    <dbReference type="NCBI Taxonomy" id="27342"/>
    <lineage>
        <taxon>Eukaryota</taxon>
        <taxon>Fungi</taxon>
        <taxon>Dikarya</taxon>
        <taxon>Basidiomycota</taxon>
        <taxon>Agaricomycotina</taxon>
        <taxon>Agaricomycetes</taxon>
        <taxon>Hymenochaetales</taxon>
        <taxon>Schizoporaceae</taxon>
        <taxon>Schizopora</taxon>
    </lineage>
</organism>
<dbReference type="PANTHER" id="PTHR37475">
    <property type="entry name" value="ZYGOTE-SPECIFIC CLASS V COPY B GENE PROTEIN"/>
    <property type="match status" value="1"/>
</dbReference>
<dbReference type="STRING" id="27342.A0A0H2REJ1"/>
<evidence type="ECO:0000256" key="1">
    <source>
        <dbReference type="SAM" id="SignalP"/>
    </source>
</evidence>
<evidence type="ECO:0000313" key="2">
    <source>
        <dbReference type="EMBL" id="KLO07918.1"/>
    </source>
</evidence>
<dbReference type="AlphaFoldDB" id="A0A0H2REJ1"/>
<protein>
    <recommendedName>
        <fullName evidence="4">Cysteine-rich protein</fullName>
    </recommendedName>
</protein>
<dbReference type="Proteomes" id="UP000053477">
    <property type="component" value="Unassembled WGS sequence"/>
</dbReference>
<sequence length="83" mass="7881">MRFNVILPVVVVVASAQNVLGGLLAYGLCQTGCNVLAAACYAAAGATFGTIAAPAAPAAVVGCNGALGTCMAACSVAVIAPTP</sequence>
<feature type="chain" id="PRO_5005201871" description="Cysteine-rich protein" evidence="1">
    <location>
        <begin position="17"/>
        <end position="83"/>
    </location>
</feature>
<gene>
    <name evidence="2" type="ORF">SCHPADRAFT_944882</name>
</gene>
<feature type="signal peptide" evidence="1">
    <location>
        <begin position="1"/>
        <end position="16"/>
    </location>
</feature>
<evidence type="ECO:0000313" key="3">
    <source>
        <dbReference type="Proteomes" id="UP000053477"/>
    </source>
</evidence>
<dbReference type="InParanoid" id="A0A0H2REJ1"/>
<evidence type="ECO:0008006" key="4">
    <source>
        <dbReference type="Google" id="ProtNLM"/>
    </source>
</evidence>
<dbReference type="PANTHER" id="PTHR37475:SF1">
    <property type="entry name" value="ZYGOTE-SPECIFIC PROTEIN"/>
    <property type="match status" value="1"/>
</dbReference>
<name>A0A0H2REJ1_9AGAM</name>
<keyword evidence="3" id="KW-1185">Reference proteome</keyword>
<dbReference type="EMBL" id="KQ086114">
    <property type="protein sequence ID" value="KLO07918.1"/>
    <property type="molecule type" value="Genomic_DNA"/>
</dbReference>
<proteinExistence type="predicted"/>
<accession>A0A0H2REJ1</accession>
<reference evidence="2 3" key="1">
    <citation type="submission" date="2015-04" db="EMBL/GenBank/DDBJ databases">
        <title>Complete genome sequence of Schizopora paradoxa KUC8140, a cosmopolitan wood degrader in East Asia.</title>
        <authorList>
            <consortium name="DOE Joint Genome Institute"/>
            <person name="Min B."/>
            <person name="Park H."/>
            <person name="Jang Y."/>
            <person name="Kim J.-J."/>
            <person name="Kim K.H."/>
            <person name="Pangilinan J."/>
            <person name="Lipzen A."/>
            <person name="Riley R."/>
            <person name="Grigoriev I.V."/>
            <person name="Spatafora J.W."/>
            <person name="Choi I.-G."/>
        </authorList>
    </citation>
    <scope>NUCLEOTIDE SEQUENCE [LARGE SCALE GENOMIC DNA]</scope>
    <source>
        <strain evidence="2 3">KUC8140</strain>
    </source>
</reference>
<keyword evidence="1" id="KW-0732">Signal</keyword>